<evidence type="ECO:0000256" key="3">
    <source>
        <dbReference type="ARBA" id="ARBA00022833"/>
    </source>
</evidence>
<evidence type="ECO:0000259" key="5">
    <source>
        <dbReference type="PROSITE" id="PS50081"/>
    </source>
</evidence>
<proteinExistence type="predicted"/>
<accession>A0A7J6X4B5</accession>
<evidence type="ECO:0000256" key="4">
    <source>
        <dbReference type="SAM" id="Phobius"/>
    </source>
</evidence>
<reference evidence="6 7" key="1">
    <citation type="submission" date="2020-06" db="EMBL/GenBank/DDBJ databases">
        <title>Transcriptomic and genomic resources for Thalictrum thalictroides and T. hernandezii: Facilitating candidate gene discovery in an emerging model plant lineage.</title>
        <authorList>
            <person name="Arias T."/>
            <person name="Riano-Pachon D.M."/>
            <person name="Di Stilio V.S."/>
        </authorList>
    </citation>
    <scope>NUCLEOTIDE SEQUENCE [LARGE SCALE GENOMIC DNA]</scope>
    <source>
        <strain evidence="7">cv. WT478/WT964</strain>
        <tissue evidence="6">Leaves</tissue>
    </source>
</reference>
<sequence>MRYEDVKHTSHNHNLKAISNNTPYTCDGCKETGWGLRFRCEECNYDLHKDCALSSPRISLSHQLYPNCSFRFHSRAFAGTNCNACGKGISGFVYHCHGKAYNLHPCCANLPLDIRGEAVELHLRDGIWSKCGKCSRRSFGGHAGWSYRSPCKKYHFHVSCVKDLVKDLVVENWGNSISNGGENNGLLAMEIRNVPDFLIHTCGPSRLPWRKRMNISWPIVAEVLNLSFSIILGNPLGIITFFVSNLLD</sequence>
<organism evidence="6 7">
    <name type="scientific">Thalictrum thalictroides</name>
    <name type="common">Rue-anemone</name>
    <name type="synonym">Anemone thalictroides</name>
    <dbReference type="NCBI Taxonomy" id="46969"/>
    <lineage>
        <taxon>Eukaryota</taxon>
        <taxon>Viridiplantae</taxon>
        <taxon>Streptophyta</taxon>
        <taxon>Embryophyta</taxon>
        <taxon>Tracheophyta</taxon>
        <taxon>Spermatophyta</taxon>
        <taxon>Magnoliopsida</taxon>
        <taxon>Ranunculales</taxon>
        <taxon>Ranunculaceae</taxon>
        <taxon>Thalictroideae</taxon>
        <taxon>Thalictrum</taxon>
    </lineage>
</organism>
<evidence type="ECO:0000256" key="2">
    <source>
        <dbReference type="ARBA" id="ARBA00022737"/>
    </source>
</evidence>
<keyword evidence="3" id="KW-0862">Zinc</keyword>
<dbReference type="OrthoDB" id="1841377at2759"/>
<dbReference type="InterPro" id="IPR046349">
    <property type="entry name" value="C1-like_sf"/>
</dbReference>
<dbReference type="PANTHER" id="PTHR46477:SF5">
    <property type="entry name" value="PHORBOL-ESTER_DAG-TYPE DOMAIN-CONTAINING PROTEIN"/>
    <property type="match status" value="1"/>
</dbReference>
<dbReference type="GO" id="GO:0046872">
    <property type="term" value="F:metal ion binding"/>
    <property type="evidence" value="ECO:0007669"/>
    <property type="project" value="UniProtKB-KW"/>
</dbReference>
<dbReference type="AlphaFoldDB" id="A0A7J6X4B5"/>
<dbReference type="EMBL" id="JABWDY010005343">
    <property type="protein sequence ID" value="KAF5204514.1"/>
    <property type="molecule type" value="Genomic_DNA"/>
</dbReference>
<dbReference type="Gene3D" id="3.30.60.20">
    <property type="match status" value="1"/>
</dbReference>
<gene>
    <name evidence="6" type="ORF">FRX31_005900</name>
</gene>
<protein>
    <submittedName>
        <fullName evidence="6">Cysteine-histidine-rich c1 domain family protein</fullName>
    </submittedName>
</protein>
<keyword evidence="4" id="KW-0812">Transmembrane</keyword>
<keyword evidence="4" id="KW-0472">Membrane</keyword>
<keyword evidence="4" id="KW-1133">Transmembrane helix</keyword>
<comment type="caution">
    <text evidence="6">The sequence shown here is derived from an EMBL/GenBank/DDBJ whole genome shotgun (WGS) entry which is preliminary data.</text>
</comment>
<name>A0A7J6X4B5_THATH</name>
<dbReference type="PANTHER" id="PTHR46477">
    <property type="entry name" value="CYSTEINE/HISTIDINE-RICH C1 DOMAIN FAMILY PROTEIN"/>
    <property type="match status" value="1"/>
</dbReference>
<dbReference type="PROSITE" id="PS50081">
    <property type="entry name" value="ZF_DAG_PE_2"/>
    <property type="match status" value="1"/>
</dbReference>
<evidence type="ECO:0000313" key="7">
    <source>
        <dbReference type="Proteomes" id="UP000554482"/>
    </source>
</evidence>
<dbReference type="InterPro" id="IPR004146">
    <property type="entry name" value="DC1"/>
</dbReference>
<dbReference type="Proteomes" id="UP000554482">
    <property type="component" value="Unassembled WGS sequence"/>
</dbReference>
<dbReference type="SUPFAM" id="SSF57889">
    <property type="entry name" value="Cysteine-rich domain"/>
    <property type="match status" value="2"/>
</dbReference>
<evidence type="ECO:0000313" key="6">
    <source>
        <dbReference type="EMBL" id="KAF5204514.1"/>
    </source>
</evidence>
<keyword evidence="1" id="KW-0479">Metal-binding</keyword>
<evidence type="ECO:0000256" key="1">
    <source>
        <dbReference type="ARBA" id="ARBA00022723"/>
    </source>
</evidence>
<dbReference type="SMART" id="SM00109">
    <property type="entry name" value="C1"/>
    <property type="match status" value="1"/>
</dbReference>
<keyword evidence="2" id="KW-0677">Repeat</keyword>
<keyword evidence="7" id="KW-1185">Reference proteome</keyword>
<dbReference type="InterPro" id="IPR002219">
    <property type="entry name" value="PKC_DAG/PE"/>
</dbReference>
<feature type="domain" description="Phorbol-ester/DAG-type" evidence="5">
    <location>
        <begin position="12"/>
        <end position="59"/>
    </location>
</feature>
<feature type="transmembrane region" description="Helical" evidence="4">
    <location>
        <begin position="219"/>
        <end position="243"/>
    </location>
</feature>
<dbReference type="Pfam" id="PF03107">
    <property type="entry name" value="C1_2"/>
    <property type="match status" value="1"/>
</dbReference>